<evidence type="ECO:0008006" key="4">
    <source>
        <dbReference type="Google" id="ProtNLM"/>
    </source>
</evidence>
<keyword evidence="1" id="KW-0732">Signal</keyword>
<evidence type="ECO:0000313" key="3">
    <source>
        <dbReference type="Proteomes" id="UP001336835"/>
    </source>
</evidence>
<evidence type="ECO:0000256" key="1">
    <source>
        <dbReference type="SAM" id="SignalP"/>
    </source>
</evidence>
<proteinExistence type="predicted"/>
<dbReference type="EMBL" id="JAZDQT010000001">
    <property type="protein sequence ID" value="MEE1945316.1"/>
    <property type="molecule type" value="Genomic_DNA"/>
</dbReference>
<gene>
    <name evidence="2" type="ORF">VRU48_09365</name>
</gene>
<evidence type="ECO:0000313" key="2">
    <source>
        <dbReference type="EMBL" id="MEE1945316.1"/>
    </source>
</evidence>
<dbReference type="Proteomes" id="UP001336835">
    <property type="component" value="Unassembled WGS sequence"/>
</dbReference>
<feature type="signal peptide" evidence="1">
    <location>
        <begin position="1"/>
        <end position="19"/>
    </location>
</feature>
<dbReference type="Gene3D" id="2.60.40.1930">
    <property type="match status" value="1"/>
</dbReference>
<sequence length="801" mass="90068">MRYLSLAILLALLSLKANAQDDPLVDRLKAYGDAKQNANLFVHFDKNVYTNYETIWFTAYLIRKSKAPINQHKLISVALIRDADSTVVIEERFPMQNGLAFGSLVLPDSLLTGNYRLLAITDRLTNSSPEALFVQPITIKTNIDAPFKASMKLIEPGSNKVLLSVTSKDNRFLPKPTMVSYKYGNFTKTAKTDASGQLLLDLPKQENISDPNLHVKLKYEKDSSLISMALPPEKSRASVKFYPEGGNLVAGLPMNIAWEVKDQFQMPIALSALLFKNNQVIDTIETSSYGIGKFRLLADADADYTVKLAHSGLIDSIYHLPKALKKGVGLSIPEALAQDSLRIGLRTNDAKKLTIRIHNFKESFVYATFEMEQHFRTIKIPLNEVPKGLNTITITDSLDRPLAERMFFAHYDSSPKLSLSTNEPSYTQRQKVSLSLKLDSKIENALVSIACVQDSRLNGKNTNDIESYTFLNNELEQLPLNVNGQAYKDKAYLEQILLVKGWRRYTWQEFQEFRPESAAFKTDSLQVIGKVTKSKKELVAPVIVGVLNAQQMGLITTRSTGLFNLNTNELMAEAGRKMYLFVNEKNKLPYKIEVDDAFSNMNAKLRHQISYQSNILPSNLLNNSELVLQSNEKAIRLKEVTITAKKDNGFTFGRGLPGSNACGDYVCRYNILNCPNHVGDSDNTQPVPGRTYMTNGHSMLYTECKASVANNGNELFTPVKGIRLQKEFYLSDYKEPQEPAFFSTIYWNYATLLKGDKATDLSFYTSDITGKFRIVVQGLTDNDVIYAERFFEVKAKQKSDP</sequence>
<organism evidence="2 3">
    <name type="scientific">Pedobacter albus</name>
    <dbReference type="NCBI Taxonomy" id="3113905"/>
    <lineage>
        <taxon>Bacteria</taxon>
        <taxon>Pseudomonadati</taxon>
        <taxon>Bacteroidota</taxon>
        <taxon>Sphingobacteriia</taxon>
        <taxon>Sphingobacteriales</taxon>
        <taxon>Sphingobacteriaceae</taxon>
        <taxon>Pedobacter</taxon>
    </lineage>
</organism>
<keyword evidence="3" id="KW-1185">Reference proteome</keyword>
<name>A0ABU7I779_9SPHI</name>
<protein>
    <recommendedName>
        <fullName evidence="4">Macroglobulin domain-containing protein</fullName>
    </recommendedName>
</protein>
<accession>A0ABU7I779</accession>
<reference evidence="2 3" key="1">
    <citation type="submission" date="2024-01" db="EMBL/GenBank/DDBJ databases">
        <title>Pedobacter sp. nov., isolated from fresh soil.</title>
        <authorList>
            <person name="Le N.T.T."/>
        </authorList>
    </citation>
    <scope>NUCLEOTIDE SEQUENCE [LARGE SCALE GENOMIC DNA]</scope>
    <source>
        <strain evidence="2 3">KR3-3</strain>
    </source>
</reference>
<dbReference type="RefSeq" id="WP_330107662.1">
    <property type="nucleotide sequence ID" value="NZ_JAZDQT010000001.1"/>
</dbReference>
<comment type="caution">
    <text evidence="2">The sequence shown here is derived from an EMBL/GenBank/DDBJ whole genome shotgun (WGS) entry which is preliminary data.</text>
</comment>
<feature type="chain" id="PRO_5045765788" description="Macroglobulin domain-containing protein" evidence="1">
    <location>
        <begin position="20"/>
        <end position="801"/>
    </location>
</feature>